<dbReference type="EMBL" id="AEIJ01001103">
    <property type="status" value="NOT_ANNOTATED_CDS"/>
    <property type="molecule type" value="Genomic_DNA"/>
</dbReference>
<dbReference type="STRING" id="683840.U5HJM7"/>
<dbReference type="AlphaFoldDB" id="U5HJM7"/>
<dbReference type="EMBL" id="GL541885">
    <property type="protein sequence ID" value="KDE02224.1"/>
    <property type="molecule type" value="Genomic_DNA"/>
</dbReference>
<gene>
    <name evidence="1" type="ORF">MVLG_07207</name>
</gene>
<name>U5HJM7_USTV1</name>
<proteinExistence type="predicted"/>
<reference evidence="3" key="1">
    <citation type="submission" date="2010-11" db="EMBL/GenBank/DDBJ databases">
        <title>The genome sequence of Microbotryum violaceum strain p1A1 Lamole.</title>
        <authorList>
            <person name="Cuomo C."/>
            <person name="Perlin M."/>
            <person name="Young S.K."/>
            <person name="Zeng Q."/>
            <person name="Gargeya S."/>
            <person name="Alvarado L."/>
            <person name="Berlin A."/>
            <person name="Chapman S.B."/>
            <person name="Chen Z."/>
            <person name="Freedman E."/>
            <person name="Gellesch M."/>
            <person name="Goldberg J."/>
            <person name="Griggs A."/>
            <person name="Gujja S."/>
            <person name="Heilman E."/>
            <person name="Heiman D."/>
            <person name="Howarth C."/>
            <person name="Mehta T."/>
            <person name="Neiman D."/>
            <person name="Pearson M."/>
            <person name="Roberts A."/>
            <person name="Saif S."/>
            <person name="Shea T."/>
            <person name="Shenoy N."/>
            <person name="Sisk P."/>
            <person name="Stolte C."/>
            <person name="Sykes S."/>
            <person name="White J."/>
            <person name="Yandava C."/>
            <person name="Haas B."/>
            <person name="Nusbaum C."/>
            <person name="Birren B."/>
        </authorList>
    </citation>
    <scope>NUCLEOTIDE SEQUENCE [LARGE SCALE GENOMIC DNA]</scope>
    <source>
        <strain evidence="3">p1A1 Lamole</strain>
    </source>
</reference>
<organism evidence="1">
    <name type="scientific">Microbotryum lychnidis-dioicae (strain p1A1 Lamole / MvSl-1064)</name>
    <name type="common">Anther smut fungus</name>
    <dbReference type="NCBI Taxonomy" id="683840"/>
    <lineage>
        <taxon>Eukaryota</taxon>
        <taxon>Fungi</taxon>
        <taxon>Dikarya</taxon>
        <taxon>Basidiomycota</taxon>
        <taxon>Pucciniomycotina</taxon>
        <taxon>Microbotryomycetes</taxon>
        <taxon>Microbotryales</taxon>
        <taxon>Microbotryaceae</taxon>
        <taxon>Microbotryum</taxon>
    </lineage>
</organism>
<reference evidence="1 3" key="3">
    <citation type="journal article" date="2015" name="BMC Genomics">
        <title>Sex and parasites: genomic and transcriptomic analysis of Microbotryum lychnidis-dioicae, the biotrophic and plant-castrating anther smut fungus.</title>
        <authorList>
            <person name="Perlin M.H."/>
            <person name="Amselem J."/>
            <person name="Fontanillas E."/>
            <person name="Toh S.S."/>
            <person name="Chen Z."/>
            <person name="Goldberg J."/>
            <person name="Duplessis S."/>
            <person name="Henrissat B."/>
            <person name="Young S."/>
            <person name="Zeng Q."/>
            <person name="Aguileta G."/>
            <person name="Petit E."/>
            <person name="Badouin H."/>
            <person name="Andrews J."/>
            <person name="Razeeq D."/>
            <person name="Gabaldon T."/>
            <person name="Quesneville H."/>
            <person name="Giraud T."/>
            <person name="Hood M.E."/>
            <person name="Schultz D.J."/>
            <person name="Cuomo C.A."/>
        </authorList>
    </citation>
    <scope>NUCLEOTIDE SEQUENCE [LARGE SCALE GENOMIC DNA]</scope>
    <source>
        <strain evidence="1">P1A1 Lamole</strain>
        <strain evidence="3">p1A1 Lamole</strain>
    </source>
</reference>
<evidence type="ECO:0000313" key="2">
    <source>
        <dbReference type="EnsemblFungi" id="MVLG_07207T0"/>
    </source>
</evidence>
<reference evidence="2" key="4">
    <citation type="submission" date="2015-06" db="UniProtKB">
        <authorList>
            <consortium name="EnsemblFungi"/>
        </authorList>
    </citation>
    <scope>IDENTIFICATION</scope>
</reference>
<dbReference type="HOGENOM" id="CLU_2326504_0_0_1"/>
<evidence type="ECO:0000313" key="3">
    <source>
        <dbReference type="Proteomes" id="UP000017200"/>
    </source>
</evidence>
<feature type="non-terminal residue" evidence="1">
    <location>
        <position position="1"/>
    </location>
</feature>
<accession>U5HJM7</accession>
<protein>
    <submittedName>
        <fullName evidence="1 2">Uncharacterized protein</fullName>
    </submittedName>
</protein>
<sequence length="99" mass="11396">HLDAHQRLLWHAAMPVYLGWLQLMDDRAKVLAGHLRLAQLDIEQCMVARAINNLPPIFDSWRTTFFALQKDKDKLPPVEDIFASMETTARSLRNESTPV</sequence>
<keyword evidence="3" id="KW-1185">Reference proteome</keyword>
<dbReference type="InParanoid" id="U5HJM7"/>
<dbReference type="Proteomes" id="UP000017200">
    <property type="component" value="Unassembled WGS sequence"/>
</dbReference>
<reference evidence="1" key="2">
    <citation type="submission" date="2010-11" db="EMBL/GenBank/DDBJ databases">
        <authorList>
            <consortium name="The Broad Institute Genome Sequencing Platform"/>
            <person name="Earl A."/>
            <person name="Ward D."/>
            <person name="Feldgarden M."/>
            <person name="Gevers D."/>
            <person name="Butler R."/>
            <person name="Young S.K."/>
            <person name="Zeng Q."/>
            <person name="Gargeya S."/>
            <person name="Fitzgerald M."/>
            <person name="Haas B."/>
            <person name="Abouelleil A."/>
            <person name="Alvarado L."/>
            <person name="Arachchi H.M."/>
            <person name="Berlin A."/>
            <person name="Brown A."/>
            <person name="Chapman S.B."/>
            <person name="Chen Z."/>
            <person name="Dunbar C."/>
            <person name="Freedman E."/>
            <person name="Gearin G."/>
            <person name="Gellesch M."/>
            <person name="Goldberg J."/>
            <person name="Griggs A."/>
            <person name="Gujja S."/>
            <person name="Heilman E."/>
            <person name="Heiman D."/>
            <person name="Howarth C."/>
            <person name="Larson L."/>
            <person name="Lui A."/>
            <person name="MacDonald P.J.P."/>
            <person name="Mehta T."/>
            <person name="Montmayeur A."/>
            <person name="Murphy C."/>
            <person name="Neiman D."/>
            <person name="Pearson M."/>
            <person name="Priest M."/>
            <person name="Roberts A."/>
            <person name="Saif S."/>
            <person name="Shea T."/>
            <person name="Shenoy N."/>
            <person name="Sisk P."/>
            <person name="Stolte C."/>
            <person name="Sykes S."/>
            <person name="White J."/>
            <person name="Yandava C."/>
            <person name="Wortman J."/>
            <person name="Nusbaum C."/>
            <person name="Birren B."/>
        </authorList>
    </citation>
    <scope>NUCLEOTIDE SEQUENCE</scope>
    <source>
        <strain evidence="1">P1A1 Lamole</strain>
    </source>
</reference>
<dbReference type="EnsemblFungi" id="MVLG_07207T0">
    <property type="protein sequence ID" value="MVLG_07207T0"/>
    <property type="gene ID" value="MVLG_07207"/>
</dbReference>
<evidence type="ECO:0000313" key="1">
    <source>
        <dbReference type="EMBL" id="KDE02224.1"/>
    </source>
</evidence>